<comment type="caution">
    <text evidence="2">The sequence shown here is derived from an EMBL/GenBank/DDBJ whole genome shotgun (WGS) entry which is preliminary data.</text>
</comment>
<dbReference type="AlphaFoldDB" id="A0A1S2PH45"/>
<protein>
    <recommendedName>
        <fullName evidence="1">Thiopeptide-type bacteriocin biosynthesis domain-containing protein</fullName>
    </recommendedName>
</protein>
<keyword evidence="3" id="KW-1185">Reference proteome</keyword>
<gene>
    <name evidence="2" type="ORF">BIV23_38830</name>
</gene>
<dbReference type="EMBL" id="MLYO01000081">
    <property type="protein sequence ID" value="OIJ92304.1"/>
    <property type="molecule type" value="Genomic_DNA"/>
</dbReference>
<dbReference type="InterPro" id="IPR023809">
    <property type="entry name" value="Thiopep_bacteriocin_synth_dom"/>
</dbReference>
<evidence type="ECO:0000313" key="2">
    <source>
        <dbReference type="EMBL" id="OIJ92304.1"/>
    </source>
</evidence>
<dbReference type="NCBIfam" id="TIGR03891">
    <property type="entry name" value="thiopep_ocin"/>
    <property type="match status" value="1"/>
</dbReference>
<evidence type="ECO:0000259" key="1">
    <source>
        <dbReference type="Pfam" id="PF14028"/>
    </source>
</evidence>
<reference evidence="2 3" key="1">
    <citation type="submission" date="2016-10" db="EMBL/GenBank/DDBJ databases">
        <title>Genome sequence of Streptomyces sp. MUSC 1.</title>
        <authorList>
            <person name="Lee L.-H."/>
            <person name="Ser H.-L."/>
            <person name="Law J.W.-F."/>
        </authorList>
    </citation>
    <scope>NUCLEOTIDE SEQUENCE [LARGE SCALE GENOMIC DNA]</scope>
    <source>
        <strain evidence="2 3">MUSC 1</strain>
    </source>
</reference>
<accession>A0A1S2PH45</accession>
<name>A0A1S2PH45_9ACTN</name>
<evidence type="ECO:0000313" key="3">
    <source>
        <dbReference type="Proteomes" id="UP000179642"/>
    </source>
</evidence>
<dbReference type="Pfam" id="PF14028">
    <property type="entry name" value="Lant_dehydr_C"/>
    <property type="match status" value="1"/>
</dbReference>
<organism evidence="2 3">
    <name type="scientific">Streptomyces monashensis</name>
    <dbReference type="NCBI Taxonomy" id="1678012"/>
    <lineage>
        <taxon>Bacteria</taxon>
        <taxon>Bacillati</taxon>
        <taxon>Actinomycetota</taxon>
        <taxon>Actinomycetes</taxon>
        <taxon>Kitasatosporales</taxon>
        <taxon>Streptomycetaceae</taxon>
        <taxon>Streptomyces</taxon>
    </lineage>
</organism>
<proteinExistence type="predicted"/>
<feature type="domain" description="Thiopeptide-type bacteriocin biosynthesis" evidence="1">
    <location>
        <begin position="90"/>
        <end position="350"/>
    </location>
</feature>
<dbReference type="Proteomes" id="UP000179642">
    <property type="component" value="Unassembled WGS sequence"/>
</dbReference>
<sequence length="361" mass="40411">MLDNRLLLDLDHPLHAELLRHQMSQGATAVEEALPGIEHAAARDADGDGYLLEAVVSLRALDPEPVPHPRKRTSVDVGRQERLTLPGQGWWFFKLYGSPDFYQDTLTTLRDVLAGQEWFFVRYADPLPHLRLRVRGNSALPEGVLDACTQLVGSGSVDRFEITGYDREIERYGGVAGMALCERVFCAESPEAVNLLNATPELLNTVPDADRYDIATFSIDVLLKSLGLSTDSRNSVYNTMQRSYAHEFSDDPSVSRKTLNRELHLRRPLLRAILAGRHAALRQGSPLDSWRLRLCTALTPLGQELNDLDRAGGLTSTVEEIATSLVHMHANRLGLDRKEEYRVVHRLHHVTKDLSIQGTVR</sequence>